<feature type="domain" description="BPL/LPL catalytic" evidence="2">
    <location>
        <begin position="36"/>
        <end position="216"/>
    </location>
</feature>
<dbReference type="InterPro" id="IPR045864">
    <property type="entry name" value="aa-tRNA-synth_II/BPL/LPL"/>
</dbReference>
<dbReference type="InterPro" id="IPR004143">
    <property type="entry name" value="BPL_LPL_catalytic"/>
</dbReference>
<dbReference type="InterPro" id="IPR004408">
    <property type="entry name" value="Biotin_CoA_COase_ligase"/>
</dbReference>
<sequence length="282" mass="31929">MPFCHLYDRRMWNINNVFTSMNIIHKIRAAFQKEKESTTNVVRLETIGSTNDFLKTYTPSEGEQMTVAVADFQTAGRGQGTNCWESEAGKNLLFSVLLHPVEVPVACQFLLSEYGALSLREALTDYVGEGSITLKWPNDIYWNDKKLSGTLIETKLSGGRIKDCVFGVGLNVNQTEFKSDAPNPVSLCQILGKEVNREDLLQKIIASFERNYELIRSANYGAISAMYHEALYRSKGFYPYEDADGVFEGAIVEVEDDGHLILRDREGMIRSYEFKEIKYGKI</sequence>
<dbReference type="GO" id="GO:0005737">
    <property type="term" value="C:cytoplasm"/>
    <property type="evidence" value="ECO:0007669"/>
    <property type="project" value="TreeGrafter"/>
</dbReference>
<dbReference type="PROSITE" id="PS51733">
    <property type="entry name" value="BPL_LPL_CATALYTIC"/>
    <property type="match status" value="1"/>
</dbReference>
<dbReference type="PANTHER" id="PTHR12835:SF5">
    <property type="entry name" value="BIOTIN--PROTEIN LIGASE"/>
    <property type="match status" value="1"/>
</dbReference>
<proteinExistence type="predicted"/>
<evidence type="ECO:0000259" key="2">
    <source>
        <dbReference type="PROSITE" id="PS51733"/>
    </source>
</evidence>
<keyword evidence="4" id="KW-1185">Reference proteome</keyword>
<dbReference type="PANTHER" id="PTHR12835">
    <property type="entry name" value="BIOTIN PROTEIN LIGASE"/>
    <property type="match status" value="1"/>
</dbReference>
<name>V8CMQ5_9BACT</name>
<evidence type="ECO:0000313" key="3">
    <source>
        <dbReference type="EMBL" id="ETD28016.1"/>
    </source>
</evidence>
<dbReference type="Pfam" id="PF03099">
    <property type="entry name" value="BPL_LplA_LipB"/>
    <property type="match status" value="1"/>
</dbReference>
<gene>
    <name evidence="3" type="ORF">HMPREF1173_01972</name>
</gene>
<dbReference type="AlphaFoldDB" id="V8CMQ5"/>
<dbReference type="EMBL" id="AZJH01000032">
    <property type="protein sequence ID" value="ETD28016.1"/>
    <property type="molecule type" value="Genomic_DNA"/>
</dbReference>
<keyword evidence="1 3" id="KW-0436">Ligase</keyword>
<protein>
    <submittedName>
        <fullName evidence="3">Biotin-[acetyl-CoA-carboxylase] ligase</fullName>
    </submittedName>
</protein>
<accession>V8CMQ5</accession>
<dbReference type="Proteomes" id="UP000018727">
    <property type="component" value="Unassembled WGS sequence"/>
</dbReference>
<dbReference type="GO" id="GO:0004077">
    <property type="term" value="F:biotin--[biotin carboxyl-carrier protein] ligase activity"/>
    <property type="evidence" value="ECO:0007669"/>
    <property type="project" value="InterPro"/>
</dbReference>
<dbReference type="NCBIfam" id="TIGR00121">
    <property type="entry name" value="birA_ligase"/>
    <property type="match status" value="1"/>
</dbReference>
<dbReference type="SUPFAM" id="SSF55681">
    <property type="entry name" value="Class II aaRS and biotin synthetases"/>
    <property type="match status" value="1"/>
</dbReference>
<dbReference type="PATRIC" id="fig|1073366.3.peg.2025"/>
<dbReference type="HOGENOM" id="CLU_051096_3_1_10"/>
<organism evidence="3 4">
    <name type="scientific">Prevotella nigrescens CC14M</name>
    <dbReference type="NCBI Taxonomy" id="1073366"/>
    <lineage>
        <taxon>Bacteria</taxon>
        <taxon>Pseudomonadati</taxon>
        <taxon>Bacteroidota</taxon>
        <taxon>Bacteroidia</taxon>
        <taxon>Bacteroidales</taxon>
        <taxon>Prevotellaceae</taxon>
        <taxon>Prevotella</taxon>
    </lineage>
</organism>
<comment type="caution">
    <text evidence="3">The sequence shown here is derived from an EMBL/GenBank/DDBJ whole genome shotgun (WGS) entry which is preliminary data.</text>
</comment>
<reference evidence="3 4" key="1">
    <citation type="submission" date="2013-10" db="EMBL/GenBank/DDBJ databases">
        <title>The Genome Sequence of Prevotella nigrescens CC14M.</title>
        <authorList>
            <consortium name="The Broad Institute Genomics Platform"/>
            <person name="Earl A."/>
            <person name="Allen-Vercoe E."/>
            <person name="Daigneault M."/>
            <person name="Young S.K."/>
            <person name="Zeng Q."/>
            <person name="Gargeya S."/>
            <person name="Fitzgerald M."/>
            <person name="Abouelleil A."/>
            <person name="Alvarado L."/>
            <person name="Chapman S.B."/>
            <person name="Gainer-Dewar J."/>
            <person name="Goldberg J."/>
            <person name="Griggs A."/>
            <person name="Gujja S."/>
            <person name="Hansen M."/>
            <person name="Howarth C."/>
            <person name="Imamovic A."/>
            <person name="Ireland A."/>
            <person name="Larimer J."/>
            <person name="McCowan C."/>
            <person name="Murphy C."/>
            <person name="Pearson M."/>
            <person name="Poon T.W."/>
            <person name="Priest M."/>
            <person name="Roberts A."/>
            <person name="Saif S."/>
            <person name="Shea T."/>
            <person name="Sykes S."/>
            <person name="Wortman J."/>
            <person name="Nusbaum C."/>
            <person name="Birren B."/>
        </authorList>
    </citation>
    <scope>NUCLEOTIDE SEQUENCE [LARGE SCALE GENOMIC DNA]</scope>
    <source>
        <strain evidence="3 4">CC14M</strain>
    </source>
</reference>
<evidence type="ECO:0000313" key="4">
    <source>
        <dbReference type="Proteomes" id="UP000018727"/>
    </source>
</evidence>
<evidence type="ECO:0000256" key="1">
    <source>
        <dbReference type="ARBA" id="ARBA00022598"/>
    </source>
</evidence>
<dbReference type="CDD" id="cd16442">
    <property type="entry name" value="BPL"/>
    <property type="match status" value="1"/>
</dbReference>
<dbReference type="Gene3D" id="3.30.930.10">
    <property type="entry name" value="Bira Bifunctional Protein, Domain 2"/>
    <property type="match status" value="1"/>
</dbReference>